<name>A0ABD2PPP0_9PLAT</name>
<proteinExistence type="predicted"/>
<feature type="transmembrane region" description="Helical" evidence="1">
    <location>
        <begin position="6"/>
        <end position="22"/>
    </location>
</feature>
<protein>
    <submittedName>
        <fullName evidence="2">Uncharacterized protein</fullName>
    </submittedName>
</protein>
<feature type="transmembrane region" description="Helical" evidence="1">
    <location>
        <begin position="84"/>
        <end position="111"/>
    </location>
</feature>
<evidence type="ECO:0000313" key="2">
    <source>
        <dbReference type="EMBL" id="KAL3309304.1"/>
    </source>
</evidence>
<accession>A0ABD2PPP0</accession>
<comment type="caution">
    <text evidence="2">The sequence shown here is derived from an EMBL/GenBank/DDBJ whole genome shotgun (WGS) entry which is preliminary data.</text>
</comment>
<evidence type="ECO:0000256" key="1">
    <source>
        <dbReference type="SAM" id="Phobius"/>
    </source>
</evidence>
<sequence>MIASAFHILIGIIAQVIGIIQTKEADVWMAHRVCPIWSGITISCFTLASMVSLLTALVSIQLLRLGLVIHTTQGDTYVKETLDHLILVALGVTAFECINCVLGAIASCKLAKLAKIHLRKRQNGLFHVLVFEDKDIMVVTKDSKPSNISLNCLLDGNRTSPSTFSGPLGQEISNLNNEDLRFAAVQFKKIAGIVEKLDEKDFRDDQAY</sequence>
<dbReference type="EMBL" id="JBJKFK010004063">
    <property type="protein sequence ID" value="KAL3309304.1"/>
    <property type="molecule type" value="Genomic_DNA"/>
</dbReference>
<keyword evidence="1" id="KW-1133">Transmembrane helix</keyword>
<dbReference type="Proteomes" id="UP001626550">
    <property type="component" value="Unassembled WGS sequence"/>
</dbReference>
<keyword evidence="3" id="KW-1185">Reference proteome</keyword>
<reference evidence="2 3" key="1">
    <citation type="submission" date="2024-11" db="EMBL/GenBank/DDBJ databases">
        <title>Adaptive evolution of stress response genes in parasites aligns with host niche diversity.</title>
        <authorList>
            <person name="Hahn C."/>
            <person name="Resl P."/>
        </authorList>
    </citation>
    <scope>NUCLEOTIDE SEQUENCE [LARGE SCALE GENOMIC DNA]</scope>
    <source>
        <strain evidence="2">EGGRZ-B1_66</strain>
        <tissue evidence="2">Body</tissue>
    </source>
</reference>
<organism evidence="2 3">
    <name type="scientific">Cichlidogyrus casuarinus</name>
    <dbReference type="NCBI Taxonomy" id="1844966"/>
    <lineage>
        <taxon>Eukaryota</taxon>
        <taxon>Metazoa</taxon>
        <taxon>Spiralia</taxon>
        <taxon>Lophotrochozoa</taxon>
        <taxon>Platyhelminthes</taxon>
        <taxon>Monogenea</taxon>
        <taxon>Monopisthocotylea</taxon>
        <taxon>Dactylogyridea</taxon>
        <taxon>Ancyrocephalidae</taxon>
        <taxon>Cichlidogyrus</taxon>
    </lineage>
</organism>
<dbReference type="AlphaFoldDB" id="A0ABD2PPP0"/>
<gene>
    <name evidence="2" type="ORF">Ciccas_012150</name>
</gene>
<keyword evidence="1" id="KW-0812">Transmembrane</keyword>
<evidence type="ECO:0000313" key="3">
    <source>
        <dbReference type="Proteomes" id="UP001626550"/>
    </source>
</evidence>
<keyword evidence="1" id="KW-0472">Membrane</keyword>
<feature type="transmembrane region" description="Helical" evidence="1">
    <location>
        <begin position="34"/>
        <end position="64"/>
    </location>
</feature>